<evidence type="ECO:0000313" key="2">
    <source>
        <dbReference type="Ensembl" id="ENSCINP00000004845.3"/>
    </source>
</evidence>
<dbReference type="GeneTree" id="ENSGT00940000168820"/>
<evidence type="ECO:0000313" key="3">
    <source>
        <dbReference type="Proteomes" id="UP000008144"/>
    </source>
</evidence>
<dbReference type="HOGENOM" id="CLU_903024_0_0_1"/>
<dbReference type="Ensembl" id="ENSCINT00000004845.3">
    <property type="protein sequence ID" value="ENSCINP00000004845.3"/>
    <property type="gene ID" value="ENSCING00000002380.3"/>
</dbReference>
<accession>F6R538</accession>
<protein>
    <recommendedName>
        <fullName evidence="4">Solute-binding protein family 3/N-terminal domain-containing protein</fullName>
    </recommendedName>
</protein>
<dbReference type="Gene3D" id="3.40.190.10">
    <property type="entry name" value="Periplasmic binding protein-like II"/>
    <property type="match status" value="2"/>
</dbReference>
<reference evidence="2" key="3">
    <citation type="submission" date="2025-09" db="UniProtKB">
        <authorList>
            <consortium name="Ensembl"/>
        </authorList>
    </citation>
    <scope>IDENTIFICATION</scope>
</reference>
<dbReference type="PANTHER" id="PTHR18966">
    <property type="entry name" value="IONOTROPIC GLUTAMATE RECEPTOR"/>
    <property type="match status" value="1"/>
</dbReference>
<dbReference type="InterPro" id="IPR015683">
    <property type="entry name" value="Ionotropic_Glu_rcpt"/>
</dbReference>
<organism evidence="2 3">
    <name type="scientific">Ciona intestinalis</name>
    <name type="common">Transparent sea squirt</name>
    <name type="synonym">Ascidia intestinalis</name>
    <dbReference type="NCBI Taxonomy" id="7719"/>
    <lineage>
        <taxon>Eukaryota</taxon>
        <taxon>Metazoa</taxon>
        <taxon>Chordata</taxon>
        <taxon>Tunicata</taxon>
        <taxon>Ascidiacea</taxon>
        <taxon>Phlebobranchia</taxon>
        <taxon>Cionidae</taxon>
        <taxon>Ciona</taxon>
    </lineage>
</organism>
<reference evidence="2" key="2">
    <citation type="submission" date="2025-08" db="UniProtKB">
        <authorList>
            <consortium name="Ensembl"/>
        </authorList>
    </citation>
    <scope>IDENTIFICATION</scope>
</reference>
<reference evidence="3" key="1">
    <citation type="journal article" date="2002" name="Science">
        <title>The draft genome of Ciona intestinalis: insights into chordate and vertebrate origins.</title>
        <authorList>
            <person name="Dehal P."/>
            <person name="Satou Y."/>
            <person name="Campbell R.K."/>
            <person name="Chapman J."/>
            <person name="Degnan B."/>
            <person name="De Tomaso A."/>
            <person name="Davidson B."/>
            <person name="Di Gregorio A."/>
            <person name="Gelpke M."/>
            <person name="Goodstein D.M."/>
            <person name="Harafuji N."/>
            <person name="Hastings K.E."/>
            <person name="Ho I."/>
            <person name="Hotta K."/>
            <person name="Huang W."/>
            <person name="Kawashima T."/>
            <person name="Lemaire P."/>
            <person name="Martinez D."/>
            <person name="Meinertzhagen I.A."/>
            <person name="Necula S."/>
            <person name="Nonaka M."/>
            <person name="Putnam N."/>
            <person name="Rash S."/>
            <person name="Saiga H."/>
            <person name="Satake M."/>
            <person name="Terry A."/>
            <person name="Yamada L."/>
            <person name="Wang H.G."/>
            <person name="Awazu S."/>
            <person name="Azumi K."/>
            <person name="Boore J."/>
            <person name="Branno M."/>
            <person name="Chin-Bow S."/>
            <person name="DeSantis R."/>
            <person name="Doyle S."/>
            <person name="Francino P."/>
            <person name="Keys D.N."/>
            <person name="Haga S."/>
            <person name="Hayashi H."/>
            <person name="Hino K."/>
            <person name="Imai K.S."/>
            <person name="Inaba K."/>
            <person name="Kano S."/>
            <person name="Kobayashi K."/>
            <person name="Kobayashi M."/>
            <person name="Lee B.I."/>
            <person name="Makabe K.W."/>
            <person name="Manohar C."/>
            <person name="Matassi G."/>
            <person name="Medina M."/>
            <person name="Mochizuki Y."/>
            <person name="Mount S."/>
            <person name="Morishita T."/>
            <person name="Miura S."/>
            <person name="Nakayama A."/>
            <person name="Nishizaka S."/>
            <person name="Nomoto H."/>
            <person name="Ohta F."/>
            <person name="Oishi K."/>
            <person name="Rigoutsos I."/>
            <person name="Sano M."/>
            <person name="Sasaki A."/>
            <person name="Sasakura Y."/>
            <person name="Shoguchi E."/>
            <person name="Shin-i T."/>
            <person name="Spagnuolo A."/>
            <person name="Stainier D."/>
            <person name="Suzuki M.M."/>
            <person name="Tassy O."/>
            <person name="Takatori N."/>
            <person name="Tokuoka M."/>
            <person name="Yagi K."/>
            <person name="Yoshizaki F."/>
            <person name="Wada S."/>
            <person name="Zhang C."/>
            <person name="Hyatt P.D."/>
            <person name="Larimer F."/>
            <person name="Detter C."/>
            <person name="Doggett N."/>
            <person name="Glavina T."/>
            <person name="Hawkins T."/>
            <person name="Richardson P."/>
            <person name="Lucas S."/>
            <person name="Kohara Y."/>
            <person name="Levine M."/>
            <person name="Satoh N."/>
            <person name="Rokhsar D.S."/>
        </authorList>
    </citation>
    <scope>NUCLEOTIDE SEQUENCE [LARGE SCALE GENOMIC DNA]</scope>
</reference>
<feature type="region of interest" description="Disordered" evidence="1">
    <location>
        <begin position="1"/>
        <end position="20"/>
    </location>
</feature>
<evidence type="ECO:0008006" key="4">
    <source>
        <dbReference type="Google" id="ProtNLM"/>
    </source>
</evidence>
<sequence length="308" mass="34568">MGFHPLLYSGGGHLQSSQSKREASHLLNVRELVAQTHVPPGTISSSSVETLLKTSQYPIAEKLYDAILLDPHHTLQPNQEKALEQVRIGKLAFVWEGALLDHAALESDCHLKTVKLGFGPTSYAFVLKQGSPYREELSKHIKILAKNGYLDELNKKYFSQTCSHGLAEDDSNSVTAISWLSLIGVLDLLLLSAALSVIVLLFEWIVASISDIDKTNPRAPATFSRAFAARWRRMVQDAKRNWLPFKHARLHWNNKMGKKEVPVVNAIEPDQWKRYTTSTDAINLKPGQSISNPELFENDLQDSLRLHE</sequence>
<keyword evidence="3" id="KW-1185">Reference proteome</keyword>
<evidence type="ECO:0000256" key="1">
    <source>
        <dbReference type="SAM" id="MobiDB-lite"/>
    </source>
</evidence>
<dbReference type="Proteomes" id="UP000008144">
    <property type="component" value="Unassembled WGS sequence"/>
</dbReference>
<dbReference type="InParanoid" id="F6R538"/>
<dbReference type="STRING" id="7719.ENSCINP00000004845"/>
<name>F6R538_CIOIN</name>
<dbReference type="SUPFAM" id="SSF53850">
    <property type="entry name" value="Periplasmic binding protein-like II"/>
    <property type="match status" value="1"/>
</dbReference>
<dbReference type="AlphaFoldDB" id="F6R538"/>
<proteinExistence type="predicted"/>